<dbReference type="SUPFAM" id="SSF55277">
    <property type="entry name" value="GYF domain"/>
    <property type="match status" value="1"/>
</dbReference>
<name>A0A0C9N1W8_9FUNG</name>
<organism evidence="4">
    <name type="scientific">Mucor ambiguus</name>
    <dbReference type="NCBI Taxonomy" id="91626"/>
    <lineage>
        <taxon>Eukaryota</taxon>
        <taxon>Fungi</taxon>
        <taxon>Fungi incertae sedis</taxon>
        <taxon>Mucoromycota</taxon>
        <taxon>Mucoromycotina</taxon>
        <taxon>Mucoromycetes</taxon>
        <taxon>Mucorales</taxon>
        <taxon>Mucorineae</taxon>
        <taxon>Mucoraceae</taxon>
        <taxon>Mucor</taxon>
    </lineage>
</organism>
<keyword evidence="1" id="KW-0175">Coiled coil</keyword>
<feature type="region of interest" description="Disordered" evidence="2">
    <location>
        <begin position="1"/>
        <end position="36"/>
    </location>
</feature>
<proteinExistence type="predicted"/>
<feature type="compositionally biased region" description="Polar residues" evidence="2">
    <location>
        <begin position="368"/>
        <end position="391"/>
    </location>
</feature>
<dbReference type="InterPro" id="IPR051640">
    <property type="entry name" value="GRB10-interact_GYF"/>
</dbReference>
<dbReference type="STRING" id="91626.A0A0C9N1W8"/>
<feature type="compositionally biased region" description="Basic and acidic residues" evidence="2">
    <location>
        <begin position="611"/>
        <end position="623"/>
    </location>
</feature>
<feature type="coiled-coil region" evidence="1">
    <location>
        <begin position="413"/>
        <end position="443"/>
    </location>
</feature>
<feature type="region of interest" description="Disordered" evidence="2">
    <location>
        <begin position="344"/>
        <end position="391"/>
    </location>
</feature>
<evidence type="ECO:0000313" key="5">
    <source>
        <dbReference type="Proteomes" id="UP000053815"/>
    </source>
</evidence>
<dbReference type="SMART" id="SM00444">
    <property type="entry name" value="GYF"/>
    <property type="match status" value="1"/>
</dbReference>
<dbReference type="PANTHER" id="PTHR14445:SF36">
    <property type="entry name" value="FI03272P-RELATED"/>
    <property type="match status" value="1"/>
</dbReference>
<feature type="region of interest" description="Disordered" evidence="2">
    <location>
        <begin position="585"/>
        <end position="711"/>
    </location>
</feature>
<dbReference type="Gene3D" id="3.30.1490.40">
    <property type="match status" value="1"/>
</dbReference>
<feature type="compositionally biased region" description="Polar residues" evidence="2">
    <location>
        <begin position="594"/>
        <end position="609"/>
    </location>
</feature>
<keyword evidence="5" id="KW-1185">Reference proteome</keyword>
<feature type="compositionally biased region" description="Low complexity" evidence="2">
    <location>
        <begin position="18"/>
        <end position="35"/>
    </location>
</feature>
<feature type="compositionally biased region" description="Low complexity" evidence="2">
    <location>
        <begin position="137"/>
        <end position="148"/>
    </location>
</feature>
<evidence type="ECO:0000259" key="3">
    <source>
        <dbReference type="PROSITE" id="PS50829"/>
    </source>
</evidence>
<feature type="region of interest" description="Disordered" evidence="2">
    <location>
        <begin position="132"/>
        <end position="158"/>
    </location>
</feature>
<protein>
    <recommendedName>
        <fullName evidence="3">GYF domain-containing protein</fullName>
    </recommendedName>
</protein>
<dbReference type="GO" id="GO:0005829">
    <property type="term" value="C:cytosol"/>
    <property type="evidence" value="ECO:0007669"/>
    <property type="project" value="TreeGrafter"/>
</dbReference>
<dbReference type="PANTHER" id="PTHR14445">
    <property type="entry name" value="GRB10 INTERACTING GYF PROTEIN"/>
    <property type="match status" value="1"/>
</dbReference>
<feature type="compositionally biased region" description="Polar residues" evidence="2">
    <location>
        <begin position="624"/>
        <end position="666"/>
    </location>
</feature>
<feature type="compositionally biased region" description="Polar residues" evidence="2">
    <location>
        <begin position="676"/>
        <end position="711"/>
    </location>
</feature>
<dbReference type="InterPro" id="IPR003169">
    <property type="entry name" value="GYF"/>
</dbReference>
<feature type="region of interest" description="Disordered" evidence="2">
    <location>
        <begin position="58"/>
        <end position="91"/>
    </location>
</feature>
<reference evidence="4" key="1">
    <citation type="submission" date="2014-09" db="EMBL/GenBank/DDBJ databases">
        <title>Draft genome sequence of an oleaginous Mucoromycotina fungus Mucor ambiguus NBRC6742.</title>
        <authorList>
            <person name="Takeda I."/>
            <person name="Yamane N."/>
            <person name="Morita T."/>
            <person name="Tamano K."/>
            <person name="Machida M."/>
            <person name="Baker S."/>
            <person name="Koike H."/>
        </authorList>
    </citation>
    <scope>NUCLEOTIDE SEQUENCE</scope>
    <source>
        <strain evidence="4">NBRC 6742</strain>
    </source>
</reference>
<evidence type="ECO:0000313" key="4">
    <source>
        <dbReference type="EMBL" id="GAN10007.1"/>
    </source>
</evidence>
<dbReference type="PROSITE" id="PS50829">
    <property type="entry name" value="GYF"/>
    <property type="match status" value="1"/>
</dbReference>
<feature type="compositionally biased region" description="Polar residues" evidence="2">
    <location>
        <begin position="65"/>
        <end position="84"/>
    </location>
</feature>
<evidence type="ECO:0000256" key="2">
    <source>
        <dbReference type="SAM" id="MobiDB-lite"/>
    </source>
</evidence>
<dbReference type="OrthoDB" id="6415790at2759"/>
<feature type="domain" description="GYF" evidence="3">
    <location>
        <begin position="189"/>
        <end position="237"/>
    </location>
</feature>
<dbReference type="Pfam" id="PF02213">
    <property type="entry name" value="GYF"/>
    <property type="match status" value="1"/>
</dbReference>
<dbReference type="InterPro" id="IPR035445">
    <property type="entry name" value="GYF-like_dom_sf"/>
</dbReference>
<sequence>MTSQMNFGPEWMRGGQHSGNNSSANEPENNSNESSYKYSKEYMLSLYTSDAQPSVQLKHHEYTVVNESQSPLSSLNKDSFNSDGNGKYSEEDDVPLWSQDDNEDMGTFDSNGVFHLGTPSNLPLGNIEFEQRNDGVSSSSSTPFQSGSEHQRAVSHPNTSFFATVSTTTTSSPRAPMPTATTISSSNTSYQWTYRDPSGNVQGPFTALEMQEWFEAGYFDHALNVKREDAPFFEPLSALIRMANDAKSPFFASWPTSQQDSRCVNALLPSLKSPTTTSGFNHSPFAPFRSDRAEPSSFDQFQHVPRKPAFNHLAMDNIAIDAMRGDKGVTNSISNNGYRLSANTTSSPFGNTAPFISPMARGSHPLPENSTIPTPLSPWDTPSSQPWLESGNDISLHQRHSSVGPLHSPGFEMNEFQQQQQQRQQQQQQQQQQQAISQQMEQQYLNMLRQNQQQHLQIQQRILLQQQQHQQQEDMFINPRLGFDQNKSLSLQQPMAFSALTKGWSSVPGTPTVADPGHKVWGLPDHLQQQLPLTPAVLESCSPPPLRSGEKAEKAVKAVNDQLAEALNQLNLTAPDPADRLTSKDIQAEDDTESPSNSTPVWTSSSIQKKTLREIQKEEEKHTNPATRSNTWSSVSSRASLTISPSFSANTSTPRLSNKQQSNSWEKPTARRQKHLSMTASIPPTSLKLNNHQHQQQRPSAKTTTTLRHSTIKSPSEEFLKWCKLSLRNLNEGVNGDEILQMLLSFPLDNSCAEIIQDIIYANSISMDGRRFASDFITRRKADLDGKKLNVILPTSSAVTTPEFKVVTKKNKKKHQQQ</sequence>
<evidence type="ECO:0000256" key="1">
    <source>
        <dbReference type="SAM" id="Coils"/>
    </source>
</evidence>
<dbReference type="Proteomes" id="UP000053815">
    <property type="component" value="Unassembled WGS sequence"/>
</dbReference>
<gene>
    <name evidence="4" type="ORF">MAM1_0312c09541</name>
</gene>
<accession>A0A0C9N1W8</accession>
<dbReference type="EMBL" id="DF836601">
    <property type="protein sequence ID" value="GAN10007.1"/>
    <property type="molecule type" value="Genomic_DNA"/>
</dbReference>
<dbReference type="AlphaFoldDB" id="A0A0C9N1W8"/>